<gene>
    <name evidence="3" type="ORF">TorRG33x02_201430</name>
</gene>
<dbReference type="PANTHER" id="PTHR31286:SF167">
    <property type="entry name" value="OS09G0268800 PROTEIN"/>
    <property type="match status" value="1"/>
</dbReference>
<feature type="domain" description="CCHC-type" evidence="2">
    <location>
        <begin position="205"/>
        <end position="220"/>
    </location>
</feature>
<dbReference type="Proteomes" id="UP000237000">
    <property type="component" value="Unassembled WGS sequence"/>
</dbReference>
<keyword evidence="1" id="KW-0479">Metal-binding</keyword>
<dbReference type="InParanoid" id="A0A2P5EEQ3"/>
<dbReference type="GO" id="GO:0003676">
    <property type="term" value="F:nucleic acid binding"/>
    <property type="evidence" value="ECO:0007669"/>
    <property type="project" value="InterPro"/>
</dbReference>
<evidence type="ECO:0000256" key="1">
    <source>
        <dbReference type="PROSITE-ProRule" id="PRU00047"/>
    </source>
</evidence>
<protein>
    <submittedName>
        <fullName evidence="3">Zinc knuckle CX2CX4HX4C</fullName>
    </submittedName>
</protein>
<dbReference type="PROSITE" id="PS50158">
    <property type="entry name" value="ZF_CCHC"/>
    <property type="match status" value="1"/>
</dbReference>
<evidence type="ECO:0000313" key="3">
    <source>
        <dbReference type="EMBL" id="PON84023.1"/>
    </source>
</evidence>
<keyword evidence="4" id="KW-1185">Reference proteome</keyword>
<keyword evidence="1" id="KW-0863">Zinc-finger</keyword>
<proteinExistence type="predicted"/>
<dbReference type="Pfam" id="PF14392">
    <property type="entry name" value="zf-CCHC_4"/>
    <property type="match status" value="1"/>
</dbReference>
<sequence length="245" mass="28040">MDPKEIAKLCERLNLDEHESPVLKMNPNMYEDGKEMMELCLVGRVFGNKIVNREGLSDVAEQVWHTSRKVRVESMGVTNIFMFHFGCKADRQRVISGVPWNFGNQLMSLLKPKGVGLVSSIDFTKIPFEIQFHNVPIVCKSDKCARLWGELIGPIMDTDTEGPMMLARVIIDVTKPLRLGLRVFTDNDSDDVSIPIQYEYLLEFCFGCGIIGHKLRECPEEEGLVSTRRPRVNRYGDWRKAFNLK</sequence>
<evidence type="ECO:0000259" key="2">
    <source>
        <dbReference type="PROSITE" id="PS50158"/>
    </source>
</evidence>
<dbReference type="STRING" id="63057.A0A2P5EEQ3"/>
<dbReference type="AlphaFoldDB" id="A0A2P5EEQ3"/>
<evidence type="ECO:0000313" key="4">
    <source>
        <dbReference type="Proteomes" id="UP000237000"/>
    </source>
</evidence>
<dbReference type="Pfam" id="PF14111">
    <property type="entry name" value="DUF4283"/>
    <property type="match status" value="1"/>
</dbReference>
<dbReference type="InterPro" id="IPR001878">
    <property type="entry name" value="Znf_CCHC"/>
</dbReference>
<organism evidence="3 4">
    <name type="scientific">Trema orientale</name>
    <name type="common">Charcoal tree</name>
    <name type="synonym">Celtis orientalis</name>
    <dbReference type="NCBI Taxonomy" id="63057"/>
    <lineage>
        <taxon>Eukaryota</taxon>
        <taxon>Viridiplantae</taxon>
        <taxon>Streptophyta</taxon>
        <taxon>Embryophyta</taxon>
        <taxon>Tracheophyta</taxon>
        <taxon>Spermatophyta</taxon>
        <taxon>Magnoliopsida</taxon>
        <taxon>eudicotyledons</taxon>
        <taxon>Gunneridae</taxon>
        <taxon>Pentapetalae</taxon>
        <taxon>rosids</taxon>
        <taxon>fabids</taxon>
        <taxon>Rosales</taxon>
        <taxon>Cannabaceae</taxon>
        <taxon>Trema</taxon>
    </lineage>
</organism>
<dbReference type="InterPro" id="IPR040256">
    <property type="entry name" value="At4g02000-like"/>
</dbReference>
<dbReference type="InterPro" id="IPR025836">
    <property type="entry name" value="Zn_knuckle_CX2CX4HX4C"/>
</dbReference>
<keyword evidence="1" id="KW-0862">Zinc</keyword>
<dbReference type="FunCoup" id="A0A2P5EEQ3">
    <property type="interactions" value="3"/>
</dbReference>
<reference evidence="4" key="1">
    <citation type="submission" date="2016-06" db="EMBL/GenBank/DDBJ databases">
        <title>Parallel loss of symbiosis genes in relatives of nitrogen-fixing non-legume Parasponia.</title>
        <authorList>
            <person name="Van Velzen R."/>
            <person name="Holmer R."/>
            <person name="Bu F."/>
            <person name="Rutten L."/>
            <person name="Van Zeijl A."/>
            <person name="Liu W."/>
            <person name="Santuari L."/>
            <person name="Cao Q."/>
            <person name="Sharma T."/>
            <person name="Shen D."/>
            <person name="Roswanjaya Y."/>
            <person name="Wardhani T."/>
            <person name="Kalhor M.S."/>
            <person name="Jansen J."/>
            <person name="Van den Hoogen J."/>
            <person name="Gungor B."/>
            <person name="Hartog M."/>
            <person name="Hontelez J."/>
            <person name="Verver J."/>
            <person name="Yang W.-C."/>
            <person name="Schijlen E."/>
            <person name="Repin R."/>
            <person name="Schilthuizen M."/>
            <person name="Schranz E."/>
            <person name="Heidstra R."/>
            <person name="Miyata K."/>
            <person name="Fedorova E."/>
            <person name="Kohlen W."/>
            <person name="Bisseling T."/>
            <person name="Smit S."/>
            <person name="Geurts R."/>
        </authorList>
    </citation>
    <scope>NUCLEOTIDE SEQUENCE [LARGE SCALE GENOMIC DNA]</scope>
    <source>
        <strain evidence="4">cv. RG33-2</strain>
    </source>
</reference>
<dbReference type="OrthoDB" id="1750606at2759"/>
<dbReference type="PANTHER" id="PTHR31286">
    <property type="entry name" value="GLYCINE-RICH CELL WALL STRUCTURAL PROTEIN 1.8-LIKE"/>
    <property type="match status" value="1"/>
</dbReference>
<name>A0A2P5EEQ3_TREOI</name>
<dbReference type="GO" id="GO:0008270">
    <property type="term" value="F:zinc ion binding"/>
    <property type="evidence" value="ECO:0007669"/>
    <property type="project" value="UniProtKB-KW"/>
</dbReference>
<comment type="caution">
    <text evidence="3">The sequence shown here is derived from an EMBL/GenBank/DDBJ whole genome shotgun (WGS) entry which is preliminary data.</text>
</comment>
<dbReference type="InterPro" id="IPR025558">
    <property type="entry name" value="DUF4283"/>
</dbReference>
<accession>A0A2P5EEQ3</accession>
<dbReference type="EMBL" id="JXTC01000169">
    <property type="protein sequence ID" value="PON84023.1"/>
    <property type="molecule type" value="Genomic_DNA"/>
</dbReference>